<dbReference type="InterPro" id="IPR015946">
    <property type="entry name" value="KH_dom-like_a/b"/>
</dbReference>
<keyword evidence="2 7" id="KW-0963">Cytoplasm</keyword>
<dbReference type="InterPro" id="IPR036555">
    <property type="entry name" value="NusA_N_sf"/>
</dbReference>
<dbReference type="KEGG" id="uam:UABAM_05958"/>
<dbReference type="Gene3D" id="3.30.300.20">
    <property type="match status" value="2"/>
</dbReference>
<dbReference type="Proteomes" id="UP000326354">
    <property type="component" value="Chromosome"/>
</dbReference>
<dbReference type="EMBL" id="AP019860">
    <property type="protein sequence ID" value="BBM87546.1"/>
    <property type="molecule type" value="Genomic_DNA"/>
</dbReference>
<dbReference type="InterPro" id="IPR058582">
    <property type="entry name" value="KH_NusA_2nd"/>
</dbReference>
<comment type="similarity">
    <text evidence="7">Belongs to the NusA family.</text>
</comment>
<evidence type="ECO:0000256" key="4">
    <source>
        <dbReference type="ARBA" id="ARBA00022884"/>
    </source>
</evidence>
<dbReference type="InterPro" id="IPR013735">
    <property type="entry name" value="TF_NusA_N"/>
</dbReference>
<dbReference type="Gene3D" id="3.30.1480.10">
    <property type="entry name" value="NusA, N-terminal domain"/>
    <property type="match status" value="1"/>
</dbReference>
<dbReference type="Gene3D" id="2.40.50.140">
    <property type="entry name" value="Nucleic acid-binding proteins"/>
    <property type="match status" value="1"/>
</dbReference>
<keyword evidence="3 7" id="KW-0889">Transcription antitermination</keyword>
<dbReference type="InterPro" id="IPR009019">
    <property type="entry name" value="KH_sf_prok-type"/>
</dbReference>
<dbReference type="GO" id="GO:0003723">
    <property type="term" value="F:RNA binding"/>
    <property type="evidence" value="ECO:0007669"/>
    <property type="project" value="UniProtKB-UniRule"/>
</dbReference>
<evidence type="ECO:0000313" key="11">
    <source>
        <dbReference type="Proteomes" id="UP000326354"/>
    </source>
</evidence>
<evidence type="ECO:0000256" key="7">
    <source>
        <dbReference type="HAMAP-Rule" id="MF_00945"/>
    </source>
</evidence>
<keyword evidence="4 7" id="KW-0694">RNA-binding</keyword>
<evidence type="ECO:0000313" key="10">
    <source>
        <dbReference type="EMBL" id="BBM87546.1"/>
    </source>
</evidence>
<dbReference type="CDD" id="cd04455">
    <property type="entry name" value="S1_NusA"/>
    <property type="match status" value="1"/>
</dbReference>
<comment type="subcellular location">
    <subcellularLocation>
        <location evidence="7">Cytoplasm</location>
    </subcellularLocation>
</comment>
<name>A0A5S9F660_UABAM</name>
<dbReference type="GO" id="GO:0006353">
    <property type="term" value="P:DNA-templated transcription termination"/>
    <property type="evidence" value="ECO:0007669"/>
    <property type="project" value="UniProtKB-UniRule"/>
</dbReference>
<evidence type="ECO:0000259" key="9">
    <source>
        <dbReference type="PROSITE" id="PS50126"/>
    </source>
</evidence>
<dbReference type="NCBIfam" id="TIGR01953">
    <property type="entry name" value="NusA"/>
    <property type="match status" value="1"/>
</dbReference>
<evidence type="ECO:0000256" key="8">
    <source>
        <dbReference type="SAM" id="MobiDB-lite"/>
    </source>
</evidence>
<keyword evidence="11" id="KW-1185">Reference proteome</keyword>
<feature type="compositionally biased region" description="Basic and acidic residues" evidence="8">
    <location>
        <begin position="314"/>
        <end position="323"/>
    </location>
</feature>
<dbReference type="InterPro" id="IPR010213">
    <property type="entry name" value="TF_NusA"/>
</dbReference>
<dbReference type="GO" id="GO:0003700">
    <property type="term" value="F:DNA-binding transcription factor activity"/>
    <property type="evidence" value="ECO:0007669"/>
    <property type="project" value="InterPro"/>
</dbReference>
<dbReference type="GO" id="GO:0031564">
    <property type="term" value="P:transcription antitermination"/>
    <property type="evidence" value="ECO:0007669"/>
    <property type="project" value="UniProtKB-UniRule"/>
</dbReference>
<reference evidence="10 11" key="1">
    <citation type="submission" date="2019-08" db="EMBL/GenBank/DDBJ databases">
        <title>Complete genome sequence of Candidatus Uab amorphum.</title>
        <authorList>
            <person name="Shiratori T."/>
            <person name="Suzuki S."/>
            <person name="Kakizawa Y."/>
            <person name="Ishida K."/>
        </authorList>
    </citation>
    <scope>NUCLEOTIDE SEQUENCE [LARGE SCALE GENOMIC DNA]</scope>
    <source>
        <strain evidence="10 11">SRT547</strain>
    </source>
</reference>
<keyword evidence="5 7" id="KW-0805">Transcription regulation</keyword>
<dbReference type="Pfam" id="PF08529">
    <property type="entry name" value="NusA_N"/>
    <property type="match status" value="2"/>
</dbReference>
<dbReference type="InterPro" id="IPR025249">
    <property type="entry name" value="TF_NusA_KH_1st"/>
</dbReference>
<dbReference type="HAMAP" id="MF_00945_B">
    <property type="entry name" value="NusA_B"/>
    <property type="match status" value="1"/>
</dbReference>
<comment type="subunit">
    <text evidence="7">Monomer. Binds directly to the core enzyme of the DNA-dependent RNA polymerase and to nascent RNA.</text>
</comment>
<dbReference type="InterPro" id="IPR012340">
    <property type="entry name" value="NA-bd_OB-fold"/>
</dbReference>
<feature type="domain" description="S1 motif" evidence="9">
    <location>
        <begin position="104"/>
        <end position="168"/>
    </location>
</feature>
<dbReference type="AlphaFoldDB" id="A0A5S9F660"/>
<feature type="region of interest" description="Disordered" evidence="8">
    <location>
        <begin position="310"/>
        <end position="347"/>
    </location>
</feature>
<evidence type="ECO:0000256" key="6">
    <source>
        <dbReference type="ARBA" id="ARBA00023163"/>
    </source>
</evidence>
<feature type="compositionally biased region" description="Polar residues" evidence="8">
    <location>
        <begin position="336"/>
        <end position="347"/>
    </location>
</feature>
<dbReference type="PANTHER" id="PTHR22648:SF0">
    <property type="entry name" value="TRANSCRIPTION TERMINATION_ANTITERMINATION PROTEIN NUSA"/>
    <property type="match status" value="1"/>
</dbReference>
<dbReference type="InterPro" id="IPR003029">
    <property type="entry name" value="S1_domain"/>
</dbReference>
<protein>
    <recommendedName>
        <fullName evidence="7">Transcription termination/antitermination protein NusA</fullName>
    </recommendedName>
</protein>
<dbReference type="PROSITE" id="PS50126">
    <property type="entry name" value="S1"/>
    <property type="match status" value="1"/>
</dbReference>
<dbReference type="SUPFAM" id="SSF54814">
    <property type="entry name" value="Prokaryotic type KH domain (KH-domain type II)"/>
    <property type="match status" value="2"/>
</dbReference>
<dbReference type="Pfam" id="PF13184">
    <property type="entry name" value="KH_NusA_1st"/>
    <property type="match status" value="1"/>
</dbReference>
<keyword evidence="6 7" id="KW-0804">Transcription</keyword>
<dbReference type="FunFam" id="3.30.300.20:FF:000005">
    <property type="entry name" value="Transcription termination/antitermination protein NusA"/>
    <property type="match status" value="1"/>
</dbReference>
<dbReference type="FunFam" id="3.30.300.20:FF:000002">
    <property type="entry name" value="Transcription termination/antitermination protein NusA"/>
    <property type="match status" value="1"/>
</dbReference>
<sequence>MQGDVLRLVETIHKNKAIDKEIIFQGIESALQSAARKKYRSNSDVIIHIDRKNGNIIASSKDGDKLEPPEFGRIAAQTAKQLIIQKIREAERDVIHTEFIHKKRSIVTGYVQRYEHKNLIVNLGKTEGVLPPREQILGEYYRPGDRIRAYLLDVKKISHRVKLILSRTHPNFIRKLFELEVPEITQEIIEVINVVREAGYRTKISVVSKDDKVDCVGACVGVRGSRIKNIIDELGGEKIDIIPWDNNPEIFIANALKPAEIEKIFLEPEKKKARVVVQDSQQPLAIGKEGQNVRLAAKLCKWDIDIIPQAEAEGSDHTEKQTQETESSETNDQNDDSPTQQENQDDE</sequence>
<evidence type="ECO:0000256" key="5">
    <source>
        <dbReference type="ARBA" id="ARBA00023015"/>
    </source>
</evidence>
<dbReference type="PANTHER" id="PTHR22648">
    <property type="entry name" value="TRANSCRIPTION TERMINATION FACTOR NUSA"/>
    <property type="match status" value="1"/>
</dbReference>
<dbReference type="SUPFAM" id="SSF50249">
    <property type="entry name" value="Nucleic acid-binding proteins"/>
    <property type="match status" value="1"/>
</dbReference>
<feature type="compositionally biased region" description="Acidic residues" evidence="8">
    <location>
        <begin position="326"/>
        <end position="335"/>
    </location>
</feature>
<dbReference type="GO" id="GO:0005829">
    <property type="term" value="C:cytosol"/>
    <property type="evidence" value="ECO:0007669"/>
    <property type="project" value="TreeGrafter"/>
</dbReference>
<comment type="function">
    <text evidence="7">Participates in both transcription termination and antitermination.</text>
</comment>
<keyword evidence="1 7" id="KW-0806">Transcription termination</keyword>
<proteinExistence type="inferred from homology"/>
<dbReference type="InterPro" id="IPR004087">
    <property type="entry name" value="KH_dom"/>
</dbReference>
<gene>
    <name evidence="7" type="primary">nusA</name>
    <name evidence="10" type="ORF">UABAM_05958</name>
</gene>
<evidence type="ECO:0000256" key="1">
    <source>
        <dbReference type="ARBA" id="ARBA00022472"/>
    </source>
</evidence>
<dbReference type="CDD" id="cd02134">
    <property type="entry name" value="KH-II_NusA_rpt1"/>
    <property type="match status" value="1"/>
</dbReference>
<organism evidence="10 11">
    <name type="scientific">Uabimicrobium amorphum</name>
    <dbReference type="NCBI Taxonomy" id="2596890"/>
    <lineage>
        <taxon>Bacteria</taxon>
        <taxon>Pseudomonadati</taxon>
        <taxon>Planctomycetota</taxon>
        <taxon>Candidatus Uabimicrobiia</taxon>
        <taxon>Candidatus Uabimicrobiales</taxon>
        <taxon>Candidatus Uabimicrobiaceae</taxon>
        <taxon>Candidatus Uabimicrobium</taxon>
    </lineage>
</organism>
<dbReference type="Pfam" id="PF26594">
    <property type="entry name" value="KH_NusA_2nd"/>
    <property type="match status" value="1"/>
</dbReference>
<accession>A0A5S9F660</accession>
<dbReference type="InterPro" id="IPR030842">
    <property type="entry name" value="TF_NusA_bacterial"/>
</dbReference>
<evidence type="ECO:0000256" key="3">
    <source>
        <dbReference type="ARBA" id="ARBA00022814"/>
    </source>
</evidence>
<dbReference type="CDD" id="cd22529">
    <property type="entry name" value="KH-II_NusA_rpt2"/>
    <property type="match status" value="1"/>
</dbReference>
<evidence type="ECO:0000256" key="2">
    <source>
        <dbReference type="ARBA" id="ARBA00022490"/>
    </source>
</evidence>
<dbReference type="SMART" id="SM00316">
    <property type="entry name" value="S1"/>
    <property type="match status" value="1"/>
</dbReference>
<dbReference type="RefSeq" id="WP_173013647.1">
    <property type="nucleotide sequence ID" value="NZ_AP019860.1"/>
</dbReference>
<dbReference type="SMART" id="SM00322">
    <property type="entry name" value="KH"/>
    <property type="match status" value="2"/>
</dbReference>
<dbReference type="SUPFAM" id="SSF69705">
    <property type="entry name" value="Transcription factor NusA, N-terminal domain"/>
    <property type="match status" value="1"/>
</dbReference>